<accession>X1S0K4</accession>
<name>X1S0K4_9ZZZZ</name>
<gene>
    <name evidence="1" type="ORF">S12H4_17665</name>
</gene>
<evidence type="ECO:0000313" key="1">
    <source>
        <dbReference type="EMBL" id="GAI86428.1"/>
    </source>
</evidence>
<proteinExistence type="predicted"/>
<comment type="caution">
    <text evidence="1">The sequence shown here is derived from an EMBL/GenBank/DDBJ whole genome shotgun (WGS) entry which is preliminary data.</text>
</comment>
<organism evidence="1">
    <name type="scientific">marine sediment metagenome</name>
    <dbReference type="NCBI Taxonomy" id="412755"/>
    <lineage>
        <taxon>unclassified sequences</taxon>
        <taxon>metagenomes</taxon>
        <taxon>ecological metagenomes</taxon>
    </lineage>
</organism>
<dbReference type="AlphaFoldDB" id="X1S0K4"/>
<dbReference type="EMBL" id="BARW01008657">
    <property type="protein sequence ID" value="GAI86428.1"/>
    <property type="molecule type" value="Genomic_DNA"/>
</dbReference>
<sequence>MPEISNVKILAGRKAVEAYRTAHTALHREPWRKTIPEEHTPLLNIMLKAFKGLGFNTIQEFFAASELFNIQEIELDAVFQAKLAEANKDARKYVDEEGNGVVEDTPEAQLLRRETLERMWH</sequence>
<protein>
    <submittedName>
        <fullName evidence="1">Uncharacterized protein</fullName>
    </submittedName>
</protein>
<reference evidence="1" key="1">
    <citation type="journal article" date="2014" name="Front. Microbiol.">
        <title>High frequency of phylogenetically diverse reductive dehalogenase-homologous genes in deep subseafloor sedimentary metagenomes.</title>
        <authorList>
            <person name="Kawai M."/>
            <person name="Futagami T."/>
            <person name="Toyoda A."/>
            <person name="Takaki Y."/>
            <person name="Nishi S."/>
            <person name="Hori S."/>
            <person name="Arai W."/>
            <person name="Tsubouchi T."/>
            <person name="Morono Y."/>
            <person name="Uchiyama I."/>
            <person name="Ito T."/>
            <person name="Fujiyama A."/>
            <person name="Inagaki F."/>
            <person name="Takami H."/>
        </authorList>
    </citation>
    <scope>NUCLEOTIDE SEQUENCE</scope>
    <source>
        <strain evidence="1">Expedition CK06-06</strain>
    </source>
</reference>